<dbReference type="EMBL" id="JAIWYP010000013">
    <property type="protein sequence ID" value="KAH3715757.1"/>
    <property type="molecule type" value="Genomic_DNA"/>
</dbReference>
<reference evidence="1" key="2">
    <citation type="submission" date="2020-11" db="EMBL/GenBank/DDBJ databases">
        <authorList>
            <person name="McCartney M.A."/>
            <person name="Auch B."/>
            <person name="Kono T."/>
            <person name="Mallez S."/>
            <person name="Becker A."/>
            <person name="Gohl D.M."/>
            <person name="Silverstein K.A.T."/>
            <person name="Koren S."/>
            <person name="Bechman K.B."/>
            <person name="Herman A."/>
            <person name="Abrahante J.E."/>
            <person name="Garbe J."/>
        </authorList>
    </citation>
    <scope>NUCLEOTIDE SEQUENCE</scope>
    <source>
        <strain evidence="1">Duluth1</strain>
        <tissue evidence="1">Whole animal</tissue>
    </source>
</reference>
<sequence length="69" mass="7931">MNYTRVKRSISINSQINPDDPPVPGGKVFVTVVQCVSCNKNVLLKNHNHIRCQMLYSLPMDRVKNYKPM</sequence>
<accession>A0A9D4HDQ4</accession>
<organism evidence="1 2">
    <name type="scientific">Dreissena polymorpha</name>
    <name type="common">Zebra mussel</name>
    <name type="synonym">Mytilus polymorpha</name>
    <dbReference type="NCBI Taxonomy" id="45954"/>
    <lineage>
        <taxon>Eukaryota</taxon>
        <taxon>Metazoa</taxon>
        <taxon>Spiralia</taxon>
        <taxon>Lophotrochozoa</taxon>
        <taxon>Mollusca</taxon>
        <taxon>Bivalvia</taxon>
        <taxon>Autobranchia</taxon>
        <taxon>Heteroconchia</taxon>
        <taxon>Euheterodonta</taxon>
        <taxon>Imparidentia</taxon>
        <taxon>Neoheterodontei</taxon>
        <taxon>Myida</taxon>
        <taxon>Dreissenoidea</taxon>
        <taxon>Dreissenidae</taxon>
        <taxon>Dreissena</taxon>
    </lineage>
</organism>
<reference evidence="1" key="1">
    <citation type="journal article" date="2019" name="bioRxiv">
        <title>The Genome of the Zebra Mussel, Dreissena polymorpha: A Resource for Invasive Species Research.</title>
        <authorList>
            <person name="McCartney M.A."/>
            <person name="Auch B."/>
            <person name="Kono T."/>
            <person name="Mallez S."/>
            <person name="Zhang Y."/>
            <person name="Obille A."/>
            <person name="Becker A."/>
            <person name="Abrahante J.E."/>
            <person name="Garbe J."/>
            <person name="Badalamenti J.P."/>
            <person name="Herman A."/>
            <person name="Mangelson H."/>
            <person name="Liachko I."/>
            <person name="Sullivan S."/>
            <person name="Sone E.D."/>
            <person name="Koren S."/>
            <person name="Silverstein K.A.T."/>
            <person name="Beckman K.B."/>
            <person name="Gohl D.M."/>
        </authorList>
    </citation>
    <scope>NUCLEOTIDE SEQUENCE</scope>
    <source>
        <strain evidence="1">Duluth1</strain>
        <tissue evidence="1">Whole animal</tissue>
    </source>
</reference>
<name>A0A9D4HDQ4_DREPO</name>
<keyword evidence="2" id="KW-1185">Reference proteome</keyword>
<evidence type="ECO:0000313" key="1">
    <source>
        <dbReference type="EMBL" id="KAH3715757.1"/>
    </source>
</evidence>
<dbReference type="AlphaFoldDB" id="A0A9D4HDQ4"/>
<proteinExistence type="predicted"/>
<comment type="caution">
    <text evidence="1">The sequence shown here is derived from an EMBL/GenBank/DDBJ whole genome shotgun (WGS) entry which is preliminary data.</text>
</comment>
<protein>
    <submittedName>
        <fullName evidence="1">Uncharacterized protein</fullName>
    </submittedName>
</protein>
<evidence type="ECO:0000313" key="2">
    <source>
        <dbReference type="Proteomes" id="UP000828390"/>
    </source>
</evidence>
<dbReference type="Proteomes" id="UP000828390">
    <property type="component" value="Unassembled WGS sequence"/>
</dbReference>
<gene>
    <name evidence="1" type="ORF">DPMN_058470</name>
</gene>